<dbReference type="RefSeq" id="WP_124976316.1">
    <property type="nucleotide sequence ID" value="NZ_BFFP01000016.1"/>
</dbReference>
<dbReference type="Proteomes" id="UP000286848">
    <property type="component" value="Unassembled WGS sequence"/>
</dbReference>
<dbReference type="GO" id="GO:1990189">
    <property type="term" value="F:protein N-terminal-serine acetyltransferase activity"/>
    <property type="evidence" value="ECO:0007669"/>
    <property type="project" value="TreeGrafter"/>
</dbReference>
<comment type="caution">
    <text evidence="2">The sequence shown here is derived from an EMBL/GenBank/DDBJ whole genome shotgun (WGS) entry which is preliminary data.</text>
</comment>
<name>A0A401IT22_9LACO</name>
<reference evidence="2 3" key="1">
    <citation type="journal article" date="2019" name="Int. J. Syst. Evol. Microbiol.">
        <title>Lactobacillus salitolerans sp. nov., a novel lactic acid bacterium isolated from spent mushroom substrates.</title>
        <authorList>
            <person name="Tohno M."/>
            <person name="Tanizawa Y."/>
            <person name="Kojima Y."/>
            <person name="Sakamoto M."/>
            <person name="Nakamura Y."/>
            <person name="Ohkuma M."/>
            <person name="Kobayashi H."/>
        </authorList>
    </citation>
    <scope>NUCLEOTIDE SEQUENCE [LARGE SCALE GENOMIC DNA]</scope>
    <source>
        <strain evidence="2 3">YK43</strain>
    </source>
</reference>
<dbReference type="InterPro" id="IPR051908">
    <property type="entry name" value="Ribosomal_N-acetyltransferase"/>
</dbReference>
<gene>
    <name evidence="2" type="primary">rimJ</name>
    <name evidence="2" type="ORF">LFYK43_11410</name>
</gene>
<dbReference type="PANTHER" id="PTHR43441:SF12">
    <property type="entry name" value="RIBOSOMAL N-ACETYLTRANSFERASE YDAF-RELATED"/>
    <property type="match status" value="1"/>
</dbReference>
<dbReference type="PANTHER" id="PTHR43441">
    <property type="entry name" value="RIBOSOMAL-PROTEIN-SERINE ACETYLTRANSFERASE"/>
    <property type="match status" value="1"/>
</dbReference>
<keyword evidence="3" id="KW-1185">Reference proteome</keyword>
<dbReference type="AlphaFoldDB" id="A0A401IT22"/>
<dbReference type="Gene3D" id="3.40.630.30">
    <property type="match status" value="1"/>
</dbReference>
<dbReference type="GO" id="GO:0005737">
    <property type="term" value="C:cytoplasm"/>
    <property type="evidence" value="ECO:0007669"/>
    <property type="project" value="TreeGrafter"/>
</dbReference>
<evidence type="ECO:0000259" key="1">
    <source>
        <dbReference type="PROSITE" id="PS51186"/>
    </source>
</evidence>
<keyword evidence="2" id="KW-0808">Transferase</keyword>
<accession>A0A401IT22</accession>
<dbReference type="GO" id="GO:0008999">
    <property type="term" value="F:protein-N-terminal-alanine acetyltransferase activity"/>
    <property type="evidence" value="ECO:0007669"/>
    <property type="project" value="TreeGrafter"/>
</dbReference>
<dbReference type="OrthoDB" id="9784707at2"/>
<protein>
    <submittedName>
        <fullName evidence="2">Ribosomal-protein-serine acetyltransferase</fullName>
    </submittedName>
</protein>
<evidence type="ECO:0000313" key="3">
    <source>
        <dbReference type="Proteomes" id="UP000286848"/>
    </source>
</evidence>
<proteinExistence type="predicted"/>
<dbReference type="SUPFAM" id="SSF55729">
    <property type="entry name" value="Acyl-CoA N-acyltransferases (Nat)"/>
    <property type="match status" value="1"/>
</dbReference>
<dbReference type="EMBL" id="BFFP01000016">
    <property type="protein sequence ID" value="GBG94682.1"/>
    <property type="molecule type" value="Genomic_DNA"/>
</dbReference>
<feature type="domain" description="N-acetyltransferase" evidence="1">
    <location>
        <begin position="12"/>
        <end position="177"/>
    </location>
</feature>
<evidence type="ECO:0000313" key="2">
    <source>
        <dbReference type="EMBL" id="GBG94682.1"/>
    </source>
</evidence>
<sequence>MFTYQIDDEVSLAIPRPTQDSEILFNLIDKDRTELSTWLPWVKFVKSSEDEEGSLKEALQNYANGKALDTIIFYQNKIAGMISFNSFDESNKKAEIGYWLSPDFVGKGIMHRAVTGMCDLGFKEYNLHKIELLTAKDNDRSNHVAKKAGFHLDGEVRSVELLADGFHDGYLWTLLEDEWIIKKADI</sequence>
<dbReference type="Pfam" id="PF13302">
    <property type="entry name" value="Acetyltransf_3"/>
    <property type="match status" value="1"/>
</dbReference>
<dbReference type="InterPro" id="IPR016181">
    <property type="entry name" value="Acyl_CoA_acyltransferase"/>
</dbReference>
<dbReference type="InterPro" id="IPR000182">
    <property type="entry name" value="GNAT_dom"/>
</dbReference>
<dbReference type="PROSITE" id="PS51186">
    <property type="entry name" value="GNAT"/>
    <property type="match status" value="1"/>
</dbReference>
<organism evidence="2 3">
    <name type="scientific">Ligilactobacillus salitolerans</name>
    <dbReference type="NCBI Taxonomy" id="1808352"/>
    <lineage>
        <taxon>Bacteria</taxon>
        <taxon>Bacillati</taxon>
        <taxon>Bacillota</taxon>
        <taxon>Bacilli</taxon>
        <taxon>Lactobacillales</taxon>
        <taxon>Lactobacillaceae</taxon>
        <taxon>Ligilactobacillus</taxon>
    </lineage>
</organism>
<dbReference type="CDD" id="cd04301">
    <property type="entry name" value="NAT_SF"/>
    <property type="match status" value="1"/>
</dbReference>